<feature type="region of interest" description="Disordered" evidence="1">
    <location>
        <begin position="173"/>
        <end position="200"/>
    </location>
</feature>
<dbReference type="eggNOG" id="COG3772">
    <property type="taxonomic scope" value="Bacteria"/>
</dbReference>
<dbReference type="NCBIfam" id="TIGR03755">
    <property type="entry name" value="conj_TIGR03755"/>
    <property type="match status" value="1"/>
</dbReference>
<name>U3C434_9VIBR</name>
<comment type="caution">
    <text evidence="3">The sequence shown here is derived from an EMBL/GenBank/DDBJ whole genome shotgun (WGS) entry which is preliminary data.</text>
</comment>
<keyword evidence="4" id="KW-1185">Reference proteome</keyword>
<dbReference type="STRING" id="1219077.VAZ01S_039_00190"/>
<dbReference type="OrthoDB" id="8553954at2"/>
<feature type="signal peptide" evidence="2">
    <location>
        <begin position="1"/>
        <end position="19"/>
    </location>
</feature>
<sequence length="425" mass="46629">MKLPFLTLLIALPISSASSSPINVSIDGSDILHYTLGGGSIVRHPARERKLNSAKLGLGWDMNLQCGLLDPKLTIKNQLNGLTEGFQDTMGSMLDNATAAVSALPGRYIQKKDPGLYDMLSNGVLQGKFDFADINTSCENMATTMVEMTGDAYGTMAKAKAWSQAVKSGDAVQAKKDVDKDMGDSGITWKDGRSAGGRNQPAINATKDAVEAGFTMLSQRSQKAKKEGLYRYWDSQKDMSEWVTGVIGSQSVQTGVDKSKTGATPGIGLSQEVSKHSQKLELELRDAVTEQKETSHFPKALIEALKESQVDKNTLSRIASELALSHAIEKALYARRTLLTGKYEVNIAQHNAAQDDIDDAVTRLEREIDMLRYEAEVRQQVGTRTAQAVVDDYRYQRPQVRPSTKTAPSQFLKRDRFSNRTQGEE</sequence>
<gene>
    <name evidence="3" type="ORF">VAZ01S_039_00190</name>
</gene>
<evidence type="ECO:0000313" key="3">
    <source>
        <dbReference type="EMBL" id="GAD76194.1"/>
    </source>
</evidence>
<evidence type="ECO:0000256" key="1">
    <source>
        <dbReference type="SAM" id="MobiDB-lite"/>
    </source>
</evidence>
<feature type="region of interest" description="Disordered" evidence="1">
    <location>
        <begin position="395"/>
        <end position="425"/>
    </location>
</feature>
<protein>
    <recommendedName>
        <fullName evidence="5">Integrating conjugative element protein</fullName>
    </recommendedName>
</protein>
<feature type="chain" id="PRO_5004639143" description="Integrating conjugative element protein" evidence="2">
    <location>
        <begin position="20"/>
        <end position="425"/>
    </location>
</feature>
<keyword evidence="2" id="KW-0732">Signal</keyword>
<dbReference type="EMBL" id="BATL01000039">
    <property type="protein sequence ID" value="GAD76194.1"/>
    <property type="molecule type" value="Genomic_DNA"/>
</dbReference>
<feature type="compositionally biased region" description="Basic and acidic residues" evidence="1">
    <location>
        <begin position="173"/>
        <end position="183"/>
    </location>
</feature>
<dbReference type="RefSeq" id="WP_021709944.1">
    <property type="nucleotide sequence ID" value="NZ_BAOB01000304.1"/>
</dbReference>
<dbReference type="AlphaFoldDB" id="U3C434"/>
<reference evidence="3 4" key="1">
    <citation type="submission" date="2013-09" db="EMBL/GenBank/DDBJ databases">
        <title>Whole genome shotgun sequence of Vibrio azureus NBRC 104587.</title>
        <authorList>
            <person name="Isaki S."/>
            <person name="Hosoyama A."/>
            <person name="Numata M."/>
            <person name="Hashimoto M."/>
            <person name="Hosoyama Y."/>
            <person name="Tsuchikane K."/>
            <person name="Noguchi M."/>
            <person name="Hirakata S."/>
            <person name="Ichikawa N."/>
            <person name="Ohji S."/>
            <person name="Yamazoe A."/>
            <person name="Fujita N."/>
        </authorList>
    </citation>
    <scope>NUCLEOTIDE SEQUENCE [LARGE SCALE GENOMIC DNA]</scope>
    <source>
        <strain evidence="3 4">NBRC 104587</strain>
    </source>
</reference>
<accession>U3C434</accession>
<proteinExistence type="predicted"/>
<evidence type="ECO:0000313" key="4">
    <source>
        <dbReference type="Proteomes" id="UP000016567"/>
    </source>
</evidence>
<evidence type="ECO:0000256" key="2">
    <source>
        <dbReference type="SAM" id="SignalP"/>
    </source>
</evidence>
<organism evidence="3 4">
    <name type="scientific">Vibrio azureus NBRC 104587</name>
    <dbReference type="NCBI Taxonomy" id="1219077"/>
    <lineage>
        <taxon>Bacteria</taxon>
        <taxon>Pseudomonadati</taxon>
        <taxon>Pseudomonadota</taxon>
        <taxon>Gammaproteobacteria</taxon>
        <taxon>Vibrionales</taxon>
        <taxon>Vibrionaceae</taxon>
        <taxon>Vibrio</taxon>
    </lineage>
</organism>
<dbReference type="Proteomes" id="UP000016567">
    <property type="component" value="Unassembled WGS sequence"/>
</dbReference>
<dbReference type="InterPro" id="IPR021204">
    <property type="entry name" value="Integr_conj_element_PFL4711"/>
</dbReference>
<feature type="compositionally biased region" description="Basic and acidic residues" evidence="1">
    <location>
        <begin position="412"/>
        <end position="425"/>
    </location>
</feature>
<evidence type="ECO:0008006" key="5">
    <source>
        <dbReference type="Google" id="ProtNLM"/>
    </source>
</evidence>